<proteinExistence type="predicted"/>
<sequence>MAIEEVERRVDRDVEIDFSSLPKRVLTQNPQYLRSLKLRFCGAGDFGKR</sequence>
<keyword evidence="2" id="KW-1185">Reference proteome</keyword>
<accession>A0ABY5QU72</accession>
<evidence type="ECO:0000313" key="1">
    <source>
        <dbReference type="EMBL" id="UVC14229.1"/>
    </source>
</evidence>
<gene>
    <name evidence="1" type="ORF">IHQ72_26705</name>
</gene>
<name>A0ABY5QU72_9HYPH</name>
<evidence type="ECO:0000313" key="2">
    <source>
        <dbReference type="Proteomes" id="UP001058098"/>
    </source>
</evidence>
<organism evidence="1 2">
    <name type="scientific">Mesorhizobium onobrychidis</name>
    <dbReference type="NCBI Taxonomy" id="2775404"/>
    <lineage>
        <taxon>Bacteria</taxon>
        <taxon>Pseudomonadati</taxon>
        <taxon>Pseudomonadota</taxon>
        <taxon>Alphaproteobacteria</taxon>
        <taxon>Hyphomicrobiales</taxon>
        <taxon>Phyllobacteriaceae</taxon>
        <taxon>Mesorhizobium</taxon>
    </lineage>
</organism>
<dbReference type="Proteomes" id="UP001058098">
    <property type="component" value="Chromosome"/>
</dbReference>
<dbReference type="EMBL" id="CP062229">
    <property type="protein sequence ID" value="UVC14229.1"/>
    <property type="molecule type" value="Genomic_DNA"/>
</dbReference>
<reference evidence="1" key="1">
    <citation type="submission" date="2020-09" db="EMBL/GenBank/DDBJ databases">
        <title>Rhizobia associated with sainfoin plants.</title>
        <authorList>
            <person name="Asharfi S."/>
            <person name="Kuzmanovic N."/>
            <person name="Bunk B."/>
            <person name="Sproeer C."/>
            <person name="Becker M."/>
            <person name="Thuenen T."/>
        </authorList>
    </citation>
    <scope>NUCLEOTIDE SEQUENCE</scope>
    <source>
        <strain evidence="1">OM4</strain>
    </source>
</reference>
<protein>
    <submittedName>
        <fullName evidence="1">Uncharacterized protein</fullName>
    </submittedName>
</protein>